<dbReference type="RefSeq" id="XP_019856881.1">
    <property type="nucleotide sequence ID" value="XM_020001322.1"/>
</dbReference>
<keyword evidence="5" id="KW-1185">Reference proteome</keyword>
<dbReference type="Proteomes" id="UP000007879">
    <property type="component" value="Unassembled WGS sequence"/>
</dbReference>
<dbReference type="InterPro" id="IPR015915">
    <property type="entry name" value="Kelch-typ_b-propeller"/>
</dbReference>
<keyword evidence="2" id="KW-0677">Repeat</keyword>
<accession>A0AAN0JJB5</accession>
<evidence type="ECO:0000256" key="2">
    <source>
        <dbReference type="ARBA" id="ARBA00022737"/>
    </source>
</evidence>
<evidence type="ECO:0000313" key="4">
    <source>
        <dbReference type="EnsemblMetazoa" id="XP_019856881.1"/>
    </source>
</evidence>
<feature type="region of interest" description="Disordered" evidence="3">
    <location>
        <begin position="651"/>
        <end position="686"/>
    </location>
</feature>
<proteinExistence type="predicted"/>
<evidence type="ECO:0000313" key="5">
    <source>
        <dbReference type="Proteomes" id="UP000007879"/>
    </source>
</evidence>
<sequence>MAKQHSKDYPGLKARFFHSAATVGDSELFVWAGDQAGLPKVHDSPEKRKFTNTIHHFTASTGQWFTRQTTGTPPLGVTGYSCTAINDYLYYFGGYCNHDNCFHNSITQLDTASLQWRELEPTDATRPVMRRSCGGMLLFEHDGVHYLLMIGGIGSKPAVQVLHNKYIQSELHGGRWRTNEHSMYNLSSEKWDNVFVIGQCNIPPADGFVLEKISNKRAVLFGGIVQDDKTEAIASNDMYLLNIDISLSTVFWQCIKKPEAIDQWPVGRYNHAGAIIVTKFECPLLVICGGMNNDDDTLDDCWIFDTAQRTWQKIGGIDHSFSQRWAHSLSVFTLSPRCFWIIIVGGAFVSRKKVTAVTDELVLYPFITVTKSLVFDKEKIMVKNIPVDLSNNWQYQNTYFQQLQQGRLHWLEYQKQKEEVQVLPSSTAQKWEGHKLAECKKLLKQQELETQAIKQQLRNEQDHSRHLSIKIEKKETEHYLQLQEKEQKYHQLQEIKAEKELEIQRICFQLQEKLEREKAAKDLEIQNYHHRLQEKEQEMQEYYHHFDQLKGKEAEIQRCHFQLEEQEREKAKADQKIQKYLQQLQEKEKEIQNYINQLQEYCDQLLEKEREKAEKDKKIQKCQYQLQEKEKTDALSKQEIQKCHEQLEEKEQENLKKEKEIQESEREKTETKQKHSQQLSEKETEIQRCHQHLRKKEAETEQYRHQLKENEKKYIQQLRQKDKELSEKQQYHHLQLQENEAKMKQRIQNFDHELQKLKKELEDKEKEAQRLNQLLLKEQEEKDKKIQQLLQQIQQHKHQLQENDSMIQVQKEKAEEKVQGIKLLHSSQTMFDEYKEQVPIVPSKQKEQLDTKAAESVTKTEDKLKGVHVADKKSFLIHGGSDPSVKWEEYGIRITIPQGAVLPSDTVQVTITTLVGGDFIFPEDTELVSAVYAISLSKPFLEPVKLEIQHCVSIKIPAHGNYLSFFTTTNNLPPYNFNTVDGGEFSVGNRYGSINTANFSKWSIVMERRRRTRVHPYRIEKSSHKKEHKSLSVSSSSQSSTNLEESSMLLDIEELPVIPLSPNRTIDTSEQNQLMTHILVEDELPVKLYSGQVIYEVIIAGREWLMRFLLCQDLKALIEHIKKEFKSSKEYMEIYFQFKDYDGYIELCFNDKKCSKGWSVRPYQKPSKVSQNVIDDYGSMFPPRFPKCVFTITATPGKDADKELNYPITTQGIKSDIKEINIVLTMGDFQQKPTGTIASPPAGPSSPTEERKLKLAGKVLRDNFDTLSEILAAPSNLSAVIMSLYAKELITDAISTECMNTGRPVQDRCASLLFALKSTVATQTQAMSTLMEVLKEKEAFKDIAEKMDLQMSLNLYTTH</sequence>
<feature type="region of interest" description="Disordered" evidence="3">
    <location>
        <begin position="1017"/>
        <end position="1042"/>
    </location>
</feature>
<reference evidence="5" key="1">
    <citation type="journal article" date="2010" name="Nature">
        <title>The Amphimedon queenslandica genome and the evolution of animal complexity.</title>
        <authorList>
            <person name="Srivastava M."/>
            <person name="Simakov O."/>
            <person name="Chapman J."/>
            <person name="Fahey B."/>
            <person name="Gauthier M.E."/>
            <person name="Mitros T."/>
            <person name="Richards G.S."/>
            <person name="Conaco C."/>
            <person name="Dacre M."/>
            <person name="Hellsten U."/>
            <person name="Larroux C."/>
            <person name="Putnam N.H."/>
            <person name="Stanke M."/>
            <person name="Adamska M."/>
            <person name="Darling A."/>
            <person name="Degnan S.M."/>
            <person name="Oakley T.H."/>
            <person name="Plachetzki D.C."/>
            <person name="Zhai Y."/>
            <person name="Adamski M."/>
            <person name="Calcino A."/>
            <person name="Cummins S.F."/>
            <person name="Goodstein D.M."/>
            <person name="Harris C."/>
            <person name="Jackson D.J."/>
            <person name="Leys S.P."/>
            <person name="Shu S."/>
            <person name="Woodcroft B.J."/>
            <person name="Vervoort M."/>
            <person name="Kosik K.S."/>
            <person name="Manning G."/>
            <person name="Degnan B.M."/>
            <person name="Rokhsar D.S."/>
        </authorList>
    </citation>
    <scope>NUCLEOTIDE SEQUENCE [LARGE SCALE GENOMIC DNA]</scope>
</reference>
<feature type="compositionally biased region" description="Low complexity" evidence="3">
    <location>
        <begin position="1031"/>
        <end position="1042"/>
    </location>
</feature>
<reference evidence="4" key="2">
    <citation type="submission" date="2024-06" db="UniProtKB">
        <authorList>
            <consortium name="EnsemblMetazoa"/>
        </authorList>
    </citation>
    <scope>IDENTIFICATION</scope>
</reference>
<dbReference type="GeneID" id="105314148"/>
<name>A0AAN0JJB5_AMPQE</name>
<dbReference type="Gene3D" id="2.120.10.80">
    <property type="entry name" value="Kelch-type beta propeller"/>
    <property type="match status" value="2"/>
</dbReference>
<dbReference type="EnsemblMetazoa" id="XM_020001322.1">
    <property type="protein sequence ID" value="XP_019856881.1"/>
    <property type="gene ID" value="LOC105314148"/>
</dbReference>
<dbReference type="KEGG" id="aqu:105314148"/>
<dbReference type="PANTHER" id="PTHR46093">
    <property type="entry name" value="ACYL-COA-BINDING DOMAIN-CONTAINING PROTEIN 5"/>
    <property type="match status" value="1"/>
</dbReference>
<keyword evidence="1" id="KW-0880">Kelch repeat</keyword>
<dbReference type="SUPFAM" id="SSF117281">
    <property type="entry name" value="Kelch motif"/>
    <property type="match status" value="1"/>
</dbReference>
<dbReference type="PANTHER" id="PTHR46093:SF18">
    <property type="entry name" value="FIBRONECTIN TYPE-III DOMAIN-CONTAINING PROTEIN"/>
    <property type="match status" value="1"/>
</dbReference>
<evidence type="ECO:0008006" key="6">
    <source>
        <dbReference type="Google" id="ProtNLM"/>
    </source>
</evidence>
<protein>
    <recommendedName>
        <fullName evidence="6">ZU5 domain-containing protein</fullName>
    </recommendedName>
</protein>
<feature type="compositionally biased region" description="Basic and acidic residues" evidence="3">
    <location>
        <begin position="651"/>
        <end position="673"/>
    </location>
</feature>
<evidence type="ECO:0000256" key="3">
    <source>
        <dbReference type="SAM" id="MobiDB-lite"/>
    </source>
</evidence>
<dbReference type="Gene3D" id="2.60.220.30">
    <property type="match status" value="1"/>
</dbReference>
<organism evidence="4 5">
    <name type="scientific">Amphimedon queenslandica</name>
    <name type="common">Sponge</name>
    <dbReference type="NCBI Taxonomy" id="400682"/>
    <lineage>
        <taxon>Eukaryota</taxon>
        <taxon>Metazoa</taxon>
        <taxon>Porifera</taxon>
        <taxon>Demospongiae</taxon>
        <taxon>Heteroscleromorpha</taxon>
        <taxon>Haplosclerida</taxon>
        <taxon>Niphatidae</taxon>
        <taxon>Amphimedon</taxon>
    </lineage>
</organism>
<dbReference type="Pfam" id="PF24681">
    <property type="entry name" value="Kelch_KLHDC2_KLHL20_DRC7"/>
    <property type="match status" value="2"/>
</dbReference>
<evidence type="ECO:0000256" key="1">
    <source>
        <dbReference type="ARBA" id="ARBA00022441"/>
    </source>
</evidence>